<dbReference type="Proteomes" id="UP001139333">
    <property type="component" value="Unassembled WGS sequence"/>
</dbReference>
<dbReference type="PANTHER" id="PTHR30041:SF8">
    <property type="entry name" value="PROTEIN YFFB"/>
    <property type="match status" value="1"/>
</dbReference>
<dbReference type="SUPFAM" id="SSF52833">
    <property type="entry name" value="Thioredoxin-like"/>
    <property type="match status" value="1"/>
</dbReference>
<dbReference type="PANTHER" id="PTHR30041">
    <property type="entry name" value="ARSENATE REDUCTASE"/>
    <property type="match status" value="1"/>
</dbReference>
<evidence type="ECO:0000256" key="2">
    <source>
        <dbReference type="PROSITE-ProRule" id="PRU01282"/>
    </source>
</evidence>
<evidence type="ECO:0000256" key="1">
    <source>
        <dbReference type="ARBA" id="ARBA00007198"/>
    </source>
</evidence>
<gene>
    <name evidence="3" type="ORF">L2672_08050</name>
</gene>
<dbReference type="Gene3D" id="3.40.30.10">
    <property type="entry name" value="Glutaredoxin"/>
    <property type="match status" value="1"/>
</dbReference>
<dbReference type="InterPro" id="IPR006660">
    <property type="entry name" value="Arsenate_reductase-like"/>
</dbReference>
<keyword evidence="4" id="KW-1185">Reference proteome</keyword>
<organism evidence="3 4">
    <name type="scientific">Shewanella gaetbuli</name>
    <dbReference type="NCBI Taxonomy" id="220752"/>
    <lineage>
        <taxon>Bacteria</taxon>
        <taxon>Pseudomonadati</taxon>
        <taxon>Pseudomonadota</taxon>
        <taxon>Gammaproteobacteria</taxon>
        <taxon>Alteromonadales</taxon>
        <taxon>Shewanellaceae</taxon>
        <taxon>Shewanella</taxon>
    </lineage>
</organism>
<reference evidence="3" key="1">
    <citation type="submission" date="2022-01" db="EMBL/GenBank/DDBJ databases">
        <title>Whole genome-based taxonomy of the Shewanellaceae.</title>
        <authorList>
            <person name="Martin-Rodriguez A.J."/>
        </authorList>
    </citation>
    <scope>NUCLEOTIDE SEQUENCE</scope>
    <source>
        <strain evidence="3">DSM 16422</strain>
    </source>
</reference>
<dbReference type="AlphaFoldDB" id="A0A9X2CGQ1"/>
<dbReference type="EMBL" id="JAKIKP010000004">
    <property type="protein sequence ID" value="MCL1142638.1"/>
    <property type="molecule type" value="Genomic_DNA"/>
</dbReference>
<dbReference type="Pfam" id="PF03960">
    <property type="entry name" value="ArsC"/>
    <property type="match status" value="1"/>
</dbReference>
<evidence type="ECO:0000313" key="4">
    <source>
        <dbReference type="Proteomes" id="UP001139333"/>
    </source>
</evidence>
<dbReference type="InterPro" id="IPR006504">
    <property type="entry name" value="Tscrpt_reg_Spx/MgsR"/>
</dbReference>
<name>A0A9X2CGQ1_9GAMM</name>
<sequence length="114" mass="13507">MKLYGIKNCDTVRKARKWLENNTIEYQFHDFREQDLTEDVVSNWCEKLGWEVVFNKRSTSFRALDDAQKTDLNQQTAIKLMVEQPTLVKRPVLDNGTQVMVGFKEAEYKAWFQL</sequence>
<dbReference type="PROSITE" id="PS51353">
    <property type="entry name" value="ARSC"/>
    <property type="match status" value="1"/>
</dbReference>
<dbReference type="RefSeq" id="WP_248995314.1">
    <property type="nucleotide sequence ID" value="NZ_JAKIKP010000004.1"/>
</dbReference>
<protein>
    <submittedName>
        <fullName evidence="3">ArsC family reductase</fullName>
    </submittedName>
</protein>
<dbReference type="CDD" id="cd03035">
    <property type="entry name" value="ArsC_Yffb"/>
    <property type="match status" value="1"/>
</dbReference>
<dbReference type="InterPro" id="IPR036249">
    <property type="entry name" value="Thioredoxin-like_sf"/>
</dbReference>
<comment type="similarity">
    <text evidence="1 2">Belongs to the ArsC family.</text>
</comment>
<dbReference type="NCBIfam" id="NF008107">
    <property type="entry name" value="PRK10853.1"/>
    <property type="match status" value="1"/>
</dbReference>
<dbReference type="NCBIfam" id="TIGR01617">
    <property type="entry name" value="arsC_related"/>
    <property type="match status" value="1"/>
</dbReference>
<accession>A0A9X2CGQ1</accession>
<comment type="caution">
    <text evidence="3">The sequence shown here is derived from an EMBL/GenBank/DDBJ whole genome shotgun (WGS) entry which is preliminary data.</text>
</comment>
<evidence type="ECO:0000313" key="3">
    <source>
        <dbReference type="EMBL" id="MCL1142638.1"/>
    </source>
</evidence>
<proteinExistence type="inferred from homology"/>